<keyword evidence="4 7" id="KW-1133">Transmembrane helix</keyword>
<evidence type="ECO:0000256" key="4">
    <source>
        <dbReference type="ARBA" id="ARBA00022989"/>
    </source>
</evidence>
<keyword evidence="3 7" id="KW-0812">Transmembrane</keyword>
<dbReference type="Pfam" id="PF03626">
    <property type="entry name" value="COX4_pro"/>
    <property type="match status" value="1"/>
</dbReference>
<evidence type="ECO:0000256" key="5">
    <source>
        <dbReference type="ARBA" id="ARBA00023136"/>
    </source>
</evidence>
<name>A0A1R3X8Q3_9RHOB</name>
<gene>
    <name evidence="8" type="ORF">SAMN05421849_2351</name>
</gene>
<dbReference type="GO" id="GO:0005886">
    <property type="term" value="C:plasma membrane"/>
    <property type="evidence" value="ECO:0007669"/>
    <property type="project" value="UniProtKB-SubCell"/>
</dbReference>
<dbReference type="OrthoDB" id="7996764at2"/>
<keyword evidence="9" id="KW-1185">Reference proteome</keyword>
<feature type="region of interest" description="Disordered" evidence="6">
    <location>
        <begin position="95"/>
        <end position="116"/>
    </location>
</feature>
<dbReference type="RefSeq" id="WP_076650234.1">
    <property type="nucleotide sequence ID" value="NZ_FTPS01000002.1"/>
</dbReference>
<evidence type="ECO:0000256" key="3">
    <source>
        <dbReference type="ARBA" id="ARBA00022692"/>
    </source>
</evidence>
<feature type="transmembrane region" description="Helical" evidence="7">
    <location>
        <begin position="72"/>
        <end position="90"/>
    </location>
</feature>
<evidence type="ECO:0000256" key="6">
    <source>
        <dbReference type="SAM" id="MobiDB-lite"/>
    </source>
</evidence>
<dbReference type="Proteomes" id="UP000192455">
    <property type="component" value="Unassembled WGS sequence"/>
</dbReference>
<evidence type="ECO:0000313" key="8">
    <source>
        <dbReference type="EMBL" id="SIT86640.1"/>
    </source>
</evidence>
<accession>A0A1R3X8Q3</accession>
<dbReference type="EMBL" id="FTPS01000002">
    <property type="protein sequence ID" value="SIT86640.1"/>
    <property type="molecule type" value="Genomic_DNA"/>
</dbReference>
<reference evidence="8 9" key="1">
    <citation type="submission" date="2017-01" db="EMBL/GenBank/DDBJ databases">
        <authorList>
            <person name="Mah S.A."/>
            <person name="Swanson W.J."/>
            <person name="Moy G.W."/>
            <person name="Vacquier V.D."/>
        </authorList>
    </citation>
    <scope>NUCLEOTIDE SEQUENCE [LARGE SCALE GENOMIC DNA]</scope>
    <source>
        <strain evidence="8 9">DSM 21219</strain>
    </source>
</reference>
<dbReference type="NCBIfam" id="TIGR02229">
    <property type="entry name" value="caa3_sub_IV"/>
    <property type="match status" value="1"/>
</dbReference>
<dbReference type="STRING" id="515897.SAMN05421849_2351"/>
<sequence length="116" mass="12221">MSAPRETGRPWRRAALVWIALMAFLAATVIGAYGPGGEAVKLLLALGIAAVKAGIVILLFMEFGRAGGAARIAGLCGLLWVVLLIALAMTDRGARQQLPPGFGDDRGIQDPGPRRW</sequence>
<dbReference type="InterPro" id="IPR011743">
    <property type="entry name" value="Caa3_sub_IV"/>
</dbReference>
<protein>
    <submittedName>
        <fullName evidence="8">Caa(3)-type oxidase, subunit IV</fullName>
    </submittedName>
</protein>
<feature type="transmembrane region" description="Helical" evidence="7">
    <location>
        <begin position="15"/>
        <end position="33"/>
    </location>
</feature>
<comment type="subcellular location">
    <subcellularLocation>
        <location evidence="1">Cell membrane</location>
        <topology evidence="1">Multi-pass membrane protein</topology>
    </subcellularLocation>
</comment>
<organism evidence="8 9">
    <name type="scientific">Pontibaca methylaminivorans</name>
    <dbReference type="NCBI Taxonomy" id="515897"/>
    <lineage>
        <taxon>Bacteria</taxon>
        <taxon>Pseudomonadati</taxon>
        <taxon>Pseudomonadota</taxon>
        <taxon>Alphaproteobacteria</taxon>
        <taxon>Rhodobacterales</taxon>
        <taxon>Roseobacteraceae</taxon>
        <taxon>Pontibaca</taxon>
    </lineage>
</organism>
<dbReference type="InterPro" id="IPR005171">
    <property type="entry name" value="Cyt_c_oxidase_su4_prok"/>
</dbReference>
<evidence type="ECO:0000313" key="9">
    <source>
        <dbReference type="Proteomes" id="UP000192455"/>
    </source>
</evidence>
<keyword evidence="2" id="KW-1003">Cell membrane</keyword>
<keyword evidence="5 7" id="KW-0472">Membrane</keyword>
<feature type="transmembrane region" description="Helical" evidence="7">
    <location>
        <begin position="39"/>
        <end position="60"/>
    </location>
</feature>
<evidence type="ECO:0000256" key="2">
    <source>
        <dbReference type="ARBA" id="ARBA00022475"/>
    </source>
</evidence>
<evidence type="ECO:0000256" key="7">
    <source>
        <dbReference type="SAM" id="Phobius"/>
    </source>
</evidence>
<proteinExistence type="predicted"/>
<dbReference type="AlphaFoldDB" id="A0A1R3X8Q3"/>
<evidence type="ECO:0000256" key="1">
    <source>
        <dbReference type="ARBA" id="ARBA00004651"/>
    </source>
</evidence>